<accession>A0AAD4EDW5</accession>
<dbReference type="EMBL" id="JABBWK010000010">
    <property type="protein sequence ID" value="KAG1904465.1"/>
    <property type="molecule type" value="Genomic_DNA"/>
</dbReference>
<protein>
    <submittedName>
        <fullName evidence="1">Uncharacterized protein</fullName>
    </submittedName>
</protein>
<feature type="non-terminal residue" evidence="1">
    <location>
        <position position="135"/>
    </location>
</feature>
<evidence type="ECO:0000313" key="1">
    <source>
        <dbReference type="EMBL" id="KAG1904465.1"/>
    </source>
</evidence>
<dbReference type="RefSeq" id="XP_041230040.1">
    <property type="nucleotide sequence ID" value="XM_041374624.1"/>
</dbReference>
<sequence length="135" mass="15500">MLPPALSGDTKTASDILDEWGTDVFVTEIKKCGEVLQRHWCRAVCHKYGNDNQCRFLFPHEIVEASHFDPENNAIVFVCRDATVNYFNPYLLVFCRHNHDLKCILSGKGAKAAMFYISDYITKMDVKTYEMLSLL</sequence>
<evidence type="ECO:0000313" key="2">
    <source>
        <dbReference type="Proteomes" id="UP001195769"/>
    </source>
</evidence>
<dbReference type="AlphaFoldDB" id="A0AAD4EDW5"/>
<keyword evidence="2" id="KW-1185">Reference proteome</keyword>
<organism evidence="1 2">
    <name type="scientific">Suillus fuscotomentosus</name>
    <dbReference type="NCBI Taxonomy" id="1912939"/>
    <lineage>
        <taxon>Eukaryota</taxon>
        <taxon>Fungi</taxon>
        <taxon>Dikarya</taxon>
        <taxon>Basidiomycota</taxon>
        <taxon>Agaricomycotina</taxon>
        <taxon>Agaricomycetes</taxon>
        <taxon>Agaricomycetidae</taxon>
        <taxon>Boletales</taxon>
        <taxon>Suillineae</taxon>
        <taxon>Suillaceae</taxon>
        <taxon>Suillus</taxon>
    </lineage>
</organism>
<gene>
    <name evidence="1" type="ORF">F5891DRAFT_945621</name>
</gene>
<name>A0AAD4EDW5_9AGAM</name>
<dbReference type="GeneID" id="64668922"/>
<dbReference type="Proteomes" id="UP001195769">
    <property type="component" value="Unassembled WGS sequence"/>
</dbReference>
<comment type="caution">
    <text evidence="1">The sequence shown here is derived from an EMBL/GenBank/DDBJ whole genome shotgun (WGS) entry which is preliminary data.</text>
</comment>
<proteinExistence type="predicted"/>
<reference evidence="1" key="1">
    <citation type="journal article" date="2020" name="New Phytol.">
        <title>Comparative genomics reveals dynamic genome evolution in host specialist ectomycorrhizal fungi.</title>
        <authorList>
            <person name="Lofgren L.A."/>
            <person name="Nguyen N.H."/>
            <person name="Vilgalys R."/>
            <person name="Ruytinx J."/>
            <person name="Liao H.L."/>
            <person name="Branco S."/>
            <person name="Kuo A."/>
            <person name="LaButti K."/>
            <person name="Lipzen A."/>
            <person name="Andreopoulos W."/>
            <person name="Pangilinan J."/>
            <person name="Riley R."/>
            <person name="Hundley H."/>
            <person name="Na H."/>
            <person name="Barry K."/>
            <person name="Grigoriev I.V."/>
            <person name="Stajich J.E."/>
            <person name="Kennedy P.G."/>
        </authorList>
    </citation>
    <scope>NUCLEOTIDE SEQUENCE</scope>
    <source>
        <strain evidence="1">FC203</strain>
    </source>
</reference>